<dbReference type="SUPFAM" id="SSF52972">
    <property type="entry name" value="ITPase-like"/>
    <property type="match status" value="1"/>
</dbReference>
<dbReference type="PANTHER" id="PTHR11067:SF9">
    <property type="entry name" value="INOSINE TRIPHOSPHATE PYROPHOSPHATASE"/>
    <property type="match status" value="1"/>
</dbReference>
<dbReference type="AlphaFoldDB" id="A0A9J6RC97"/>
<protein>
    <submittedName>
        <fullName evidence="3">Non-canonical purine NTP pyrophosphatase</fullName>
    </submittedName>
</protein>
<dbReference type="CDD" id="cd00515">
    <property type="entry name" value="HAM1"/>
    <property type="match status" value="1"/>
</dbReference>
<dbReference type="Pfam" id="PF01725">
    <property type="entry name" value="Ham1p_like"/>
    <property type="match status" value="1"/>
</dbReference>
<dbReference type="RefSeq" id="WP_268779754.1">
    <property type="nucleotide sequence ID" value="NZ_JAPRAT010000011.1"/>
</dbReference>
<dbReference type="InterPro" id="IPR029001">
    <property type="entry name" value="ITPase-like_fam"/>
</dbReference>
<evidence type="ECO:0000256" key="2">
    <source>
        <dbReference type="ARBA" id="ARBA00022801"/>
    </source>
</evidence>
<dbReference type="Gene3D" id="3.90.950.10">
    <property type="match status" value="1"/>
</dbReference>
<keyword evidence="2" id="KW-0378">Hydrolase</keyword>
<dbReference type="InterPro" id="IPR002637">
    <property type="entry name" value="RdgB/HAM1"/>
</dbReference>
<proteinExistence type="inferred from homology"/>
<organism evidence="3 4">
    <name type="scientific">Natronobacillus azotifigens</name>
    <dbReference type="NCBI Taxonomy" id="472978"/>
    <lineage>
        <taxon>Bacteria</taxon>
        <taxon>Bacillati</taxon>
        <taxon>Bacillota</taxon>
        <taxon>Bacilli</taxon>
        <taxon>Bacillales</taxon>
        <taxon>Bacillaceae</taxon>
        <taxon>Natronobacillus</taxon>
    </lineage>
</organism>
<dbReference type="GO" id="GO:0005829">
    <property type="term" value="C:cytosol"/>
    <property type="evidence" value="ECO:0007669"/>
    <property type="project" value="TreeGrafter"/>
</dbReference>
<dbReference type="PANTHER" id="PTHR11067">
    <property type="entry name" value="INOSINE TRIPHOSPHATE PYROPHOSPHATASE/HAM1 PROTEIN"/>
    <property type="match status" value="1"/>
</dbReference>
<comment type="similarity">
    <text evidence="1">Belongs to the HAM1 NTPase family.</text>
</comment>
<dbReference type="Proteomes" id="UP001084197">
    <property type="component" value="Unassembled WGS sequence"/>
</dbReference>
<keyword evidence="4" id="KW-1185">Reference proteome</keyword>
<dbReference type="GO" id="GO:0047429">
    <property type="term" value="F:nucleoside triphosphate diphosphatase activity"/>
    <property type="evidence" value="ECO:0007669"/>
    <property type="project" value="InterPro"/>
</dbReference>
<gene>
    <name evidence="3" type="ORF">OWO01_07135</name>
</gene>
<dbReference type="EMBL" id="JAPRAT010000011">
    <property type="protein sequence ID" value="MCZ0702982.1"/>
    <property type="molecule type" value="Genomic_DNA"/>
</dbReference>
<accession>A0A9J6RC97</accession>
<dbReference type="GO" id="GO:0009143">
    <property type="term" value="P:nucleoside triphosphate catabolic process"/>
    <property type="evidence" value="ECO:0007669"/>
    <property type="project" value="InterPro"/>
</dbReference>
<evidence type="ECO:0000313" key="4">
    <source>
        <dbReference type="Proteomes" id="UP001084197"/>
    </source>
</evidence>
<reference evidence="3" key="1">
    <citation type="submission" date="2022-11" db="EMBL/GenBank/DDBJ databases">
        <title>WGS of Natronobacillus azotifigens 24KS-1, an anaerobic diazotrophic haloalkaliphile from soda-rich habitats.</title>
        <authorList>
            <person name="Sorokin D.Y."/>
            <person name="Merkel A.Y."/>
        </authorList>
    </citation>
    <scope>NUCLEOTIDE SEQUENCE</scope>
    <source>
        <strain evidence="3">24KS-1</strain>
    </source>
</reference>
<evidence type="ECO:0000256" key="1">
    <source>
        <dbReference type="ARBA" id="ARBA00008023"/>
    </source>
</evidence>
<sequence>MKLRLATRNKRKQKEMEQRFAHLPIMCIAMGDDIADIEETGSTFLENASLKAKTAQCYYPNDIIVGEDSGLQVSSLDGFPGVKTARFLPGHDRDRAKALVEKLSNYPIDQRQAYFHSVISILFPDGQEKITKGSMVGWIGEAADQPINGYEDIFQLANGSYLHTLSEQGFRAFSPRQISLRQASLIINHWLREKGENHESNK</sequence>
<comment type="caution">
    <text evidence="3">The sequence shown here is derived from an EMBL/GenBank/DDBJ whole genome shotgun (WGS) entry which is preliminary data.</text>
</comment>
<evidence type="ECO:0000313" key="3">
    <source>
        <dbReference type="EMBL" id="MCZ0702982.1"/>
    </source>
</evidence>
<name>A0A9J6RC97_9BACI</name>